<dbReference type="SUPFAM" id="SSF51161">
    <property type="entry name" value="Trimeric LpxA-like enzymes"/>
    <property type="match status" value="1"/>
</dbReference>
<proteinExistence type="inferred from homology"/>
<dbReference type="PANTHER" id="PTHR43300">
    <property type="entry name" value="ACETYLTRANSFERASE"/>
    <property type="match status" value="1"/>
</dbReference>
<comment type="caution">
    <text evidence="4">The sequence shown here is derived from an EMBL/GenBank/DDBJ whole genome shotgun (WGS) entry which is preliminary data.</text>
</comment>
<keyword evidence="4" id="KW-0614">Plasmid</keyword>
<reference evidence="4 5" key="1">
    <citation type="submission" date="2022-02" db="EMBL/GenBank/DDBJ databases">
        <title>Shinella B3.7 sp. nov., isolated from Sediment (Zhairuo Island).</title>
        <authorList>
            <person name="Chen G."/>
        </authorList>
    </citation>
    <scope>NUCLEOTIDE SEQUENCE [LARGE SCALE GENOMIC DNA]</scope>
    <source>
        <strain evidence="4 5">B3.7</strain>
        <plasmid evidence="4">unnamed</plasmid>
    </source>
</reference>
<dbReference type="PANTHER" id="PTHR43300:SF12">
    <property type="entry name" value="CHLORAMPHENICOL ACETYLTRANSFERASE"/>
    <property type="match status" value="1"/>
</dbReference>
<dbReference type="EMBL" id="JAKVIN010000009">
    <property type="protein sequence ID" value="MCJ8151403.1"/>
    <property type="molecule type" value="Genomic_DNA"/>
</dbReference>
<comment type="similarity">
    <text evidence="1">Belongs to the transferase hexapeptide repeat family.</text>
</comment>
<dbReference type="InterPro" id="IPR050179">
    <property type="entry name" value="Trans_hexapeptide_repeat"/>
</dbReference>
<evidence type="ECO:0000313" key="4">
    <source>
        <dbReference type="EMBL" id="MCJ8151403.1"/>
    </source>
</evidence>
<protein>
    <submittedName>
        <fullName evidence="4">Acyltransferase</fullName>
    </submittedName>
</protein>
<accession>A0ABT0CS08</accession>
<dbReference type="GO" id="GO:0016746">
    <property type="term" value="F:acyltransferase activity"/>
    <property type="evidence" value="ECO:0007669"/>
    <property type="project" value="UniProtKB-KW"/>
</dbReference>
<keyword evidence="5" id="KW-1185">Reference proteome</keyword>
<name>A0ABT0CS08_9HYPH</name>
<dbReference type="RefSeq" id="WP_241604581.1">
    <property type="nucleotide sequence ID" value="NZ_JAKVIN010000009.1"/>
</dbReference>
<keyword evidence="3 4" id="KW-0012">Acyltransferase</keyword>
<dbReference type="InterPro" id="IPR011004">
    <property type="entry name" value="Trimer_LpxA-like_sf"/>
</dbReference>
<evidence type="ECO:0000313" key="5">
    <source>
        <dbReference type="Proteomes" id="UP001201844"/>
    </source>
</evidence>
<keyword evidence="2" id="KW-0808">Transferase</keyword>
<organism evidence="4 5">
    <name type="scientific">Shinella sedimenti</name>
    <dbReference type="NCBI Taxonomy" id="2919913"/>
    <lineage>
        <taxon>Bacteria</taxon>
        <taxon>Pseudomonadati</taxon>
        <taxon>Pseudomonadota</taxon>
        <taxon>Alphaproteobacteria</taxon>
        <taxon>Hyphomicrobiales</taxon>
        <taxon>Rhizobiaceae</taxon>
        <taxon>Shinella</taxon>
    </lineage>
</organism>
<evidence type="ECO:0000256" key="3">
    <source>
        <dbReference type="ARBA" id="ARBA00023315"/>
    </source>
</evidence>
<dbReference type="CDD" id="cd04647">
    <property type="entry name" value="LbH_MAT_like"/>
    <property type="match status" value="1"/>
</dbReference>
<gene>
    <name evidence="4" type="ORF">MKI86_19875</name>
</gene>
<evidence type="ECO:0000256" key="1">
    <source>
        <dbReference type="ARBA" id="ARBA00007274"/>
    </source>
</evidence>
<dbReference type="Gene3D" id="2.160.10.10">
    <property type="entry name" value="Hexapeptide repeat proteins"/>
    <property type="match status" value="1"/>
</dbReference>
<evidence type="ECO:0000256" key="2">
    <source>
        <dbReference type="ARBA" id="ARBA00022679"/>
    </source>
</evidence>
<geneLocation type="plasmid" evidence="4">
    <name>unnamed</name>
</geneLocation>
<sequence>MIGREKLVENPFDQGFFVSDELRKFGFASVGENVLISKRATIIGLKNIWIGNDVRIDDYAVITAYGGSLFLGNYIHIGSFSFLGCRGGVVLEDFSGLSQGAKVYSASDDYTGGALTNPTVPAEYTNVKTSQVLLRRHVIVGAGTVILPGVELKEGVSVGAQSLVTKNLDAWGVYAGRPASFLRKRKMDLLEAEKNLKLHLDEDKKKNSM</sequence>
<dbReference type="Proteomes" id="UP001201844">
    <property type="component" value="Unassembled WGS sequence"/>
</dbReference>